<dbReference type="EMBL" id="LVVM01004536">
    <property type="protein sequence ID" value="OJA12680.1"/>
    <property type="molecule type" value="Genomic_DNA"/>
</dbReference>
<feature type="region of interest" description="Disordered" evidence="3">
    <location>
        <begin position="851"/>
        <end position="1017"/>
    </location>
</feature>
<proteinExistence type="inferred from homology"/>
<dbReference type="OrthoDB" id="1104827at2759"/>
<dbReference type="GO" id="GO:0005938">
    <property type="term" value="C:cell cortex"/>
    <property type="evidence" value="ECO:0007669"/>
    <property type="project" value="UniProtKB-ARBA"/>
</dbReference>
<comment type="similarity">
    <text evidence="1">Belongs to the formin homology family. BNI1 subfamily.</text>
</comment>
<feature type="compositionally biased region" description="Basic and acidic residues" evidence="3">
    <location>
        <begin position="256"/>
        <end position="266"/>
    </location>
</feature>
<dbReference type="Gene3D" id="1.10.238.150">
    <property type="entry name" value="Formin, FH3 diaphanous domain"/>
    <property type="match status" value="1"/>
</dbReference>
<feature type="compositionally biased region" description="Polar residues" evidence="3">
    <location>
        <begin position="924"/>
        <end position="950"/>
    </location>
</feature>
<feature type="compositionally biased region" description="Basic residues" evidence="3">
    <location>
        <begin position="1"/>
        <end position="12"/>
    </location>
</feature>
<dbReference type="PANTHER" id="PTHR47102">
    <property type="entry name" value="PROTEIN BNI1"/>
    <property type="match status" value="1"/>
</dbReference>
<dbReference type="Proteomes" id="UP000183567">
    <property type="component" value="Unassembled WGS sequence"/>
</dbReference>
<dbReference type="SMART" id="SM01140">
    <property type="entry name" value="Drf_GBD"/>
    <property type="match status" value="1"/>
</dbReference>
<feature type="region of interest" description="Disordered" evidence="3">
    <location>
        <begin position="87"/>
        <end position="184"/>
    </location>
</feature>
<keyword evidence="2" id="KW-0175">Coiled coil</keyword>
<feature type="compositionally biased region" description="Polar residues" evidence="3">
    <location>
        <begin position="143"/>
        <end position="155"/>
    </location>
</feature>
<dbReference type="Gene3D" id="1.25.10.10">
    <property type="entry name" value="Leucine-rich Repeat Variant"/>
    <property type="match status" value="1"/>
</dbReference>
<feature type="region of interest" description="Disordered" evidence="3">
    <location>
        <begin position="1"/>
        <end position="69"/>
    </location>
</feature>
<feature type="region of interest" description="Disordered" evidence="3">
    <location>
        <begin position="771"/>
        <end position="829"/>
    </location>
</feature>
<evidence type="ECO:0000313" key="6">
    <source>
        <dbReference type="Proteomes" id="UP000183567"/>
    </source>
</evidence>
<evidence type="ECO:0000256" key="3">
    <source>
        <dbReference type="SAM" id="MobiDB-lite"/>
    </source>
</evidence>
<feature type="compositionally biased region" description="Polar residues" evidence="3">
    <location>
        <begin position="90"/>
        <end position="120"/>
    </location>
</feature>
<evidence type="ECO:0000256" key="2">
    <source>
        <dbReference type="SAM" id="Coils"/>
    </source>
</evidence>
<dbReference type="Pfam" id="PF06371">
    <property type="entry name" value="Drf_GBD"/>
    <property type="match status" value="1"/>
</dbReference>
<organism evidence="5 6">
    <name type="scientific">Rhizopogon vesiculosus</name>
    <dbReference type="NCBI Taxonomy" id="180088"/>
    <lineage>
        <taxon>Eukaryota</taxon>
        <taxon>Fungi</taxon>
        <taxon>Dikarya</taxon>
        <taxon>Basidiomycota</taxon>
        <taxon>Agaricomycotina</taxon>
        <taxon>Agaricomycetes</taxon>
        <taxon>Agaricomycetidae</taxon>
        <taxon>Boletales</taxon>
        <taxon>Suillineae</taxon>
        <taxon>Rhizopogonaceae</taxon>
        <taxon>Rhizopogon</taxon>
    </lineage>
</organism>
<dbReference type="InterPro" id="IPR010472">
    <property type="entry name" value="FH3_dom"/>
</dbReference>
<dbReference type="SMART" id="SM01139">
    <property type="entry name" value="Drf_FH3"/>
    <property type="match status" value="1"/>
</dbReference>
<dbReference type="STRING" id="180088.A0A1J8QH33"/>
<dbReference type="GO" id="GO:0031267">
    <property type="term" value="F:small GTPase binding"/>
    <property type="evidence" value="ECO:0007669"/>
    <property type="project" value="InterPro"/>
</dbReference>
<dbReference type="InterPro" id="IPR014768">
    <property type="entry name" value="GBD/FH3_dom"/>
</dbReference>
<dbReference type="GO" id="GO:0015629">
    <property type="term" value="C:actin cytoskeleton"/>
    <property type="evidence" value="ECO:0007669"/>
    <property type="project" value="UniProtKB-ARBA"/>
</dbReference>
<dbReference type="InterPro" id="IPR051661">
    <property type="entry name" value="Actin_filament_regulator"/>
</dbReference>
<keyword evidence="6" id="KW-1185">Reference proteome</keyword>
<feature type="coiled-coil region" evidence="2">
    <location>
        <begin position="639"/>
        <end position="727"/>
    </location>
</feature>
<dbReference type="GO" id="GO:0032153">
    <property type="term" value="C:cell division site"/>
    <property type="evidence" value="ECO:0007669"/>
    <property type="project" value="UniProtKB-ARBA"/>
</dbReference>
<dbReference type="PANTHER" id="PTHR47102:SF2">
    <property type="entry name" value="PROTEIN BNI1"/>
    <property type="match status" value="1"/>
</dbReference>
<feature type="compositionally biased region" description="Pro residues" evidence="3">
    <location>
        <begin position="1000"/>
        <end position="1017"/>
    </location>
</feature>
<feature type="domain" description="GBD/FH3" evidence="4">
    <location>
        <begin position="208"/>
        <end position="617"/>
    </location>
</feature>
<feature type="non-terminal residue" evidence="5">
    <location>
        <position position="1017"/>
    </location>
</feature>
<comment type="caution">
    <text evidence="5">The sequence shown here is derived from an EMBL/GenBank/DDBJ whole genome shotgun (WGS) entry which is preliminary data.</text>
</comment>
<dbReference type="AlphaFoldDB" id="A0A1J8QH33"/>
<reference evidence="5 6" key="1">
    <citation type="submission" date="2016-03" db="EMBL/GenBank/DDBJ databases">
        <title>Comparative genomics of the ectomycorrhizal sister species Rhizopogon vinicolor and Rhizopogon vesiculosus (Basidiomycota: Boletales) reveals a divergence of the mating type B locus.</title>
        <authorList>
            <person name="Mujic A.B."/>
            <person name="Kuo A."/>
            <person name="Tritt A."/>
            <person name="Lipzen A."/>
            <person name="Chen C."/>
            <person name="Johnson J."/>
            <person name="Sharma A."/>
            <person name="Barry K."/>
            <person name="Grigoriev I.V."/>
            <person name="Spatafora J.W."/>
        </authorList>
    </citation>
    <scope>NUCLEOTIDE SEQUENCE [LARGE SCALE GENOMIC DNA]</scope>
    <source>
        <strain evidence="5 6">AM-OR11-056</strain>
    </source>
</reference>
<evidence type="ECO:0000313" key="5">
    <source>
        <dbReference type="EMBL" id="OJA12680.1"/>
    </source>
</evidence>
<feature type="region of interest" description="Disordered" evidence="3">
    <location>
        <begin position="256"/>
        <end position="275"/>
    </location>
</feature>
<dbReference type="InterPro" id="IPR010473">
    <property type="entry name" value="GTPase-bd"/>
</dbReference>
<sequence length="1017" mass="113588">MDTFFGRKKPRPRQSSLSGRDLSEHSVPYDKLAPAPRAPMPVGTVSQGLRGNSAISAPLTNPTLTHDGTELNYNTFAAYQRSRIDRDRSNTVTSNSRPESSFSAADSSTLYNESMASYTPSKRPKTPTHKLRKSEASGASGRRSPNGSDFGSTPFPTSPVVSLRPGTGMPLSSESERTSRFSSSDTHANHLSHFFHKPHSAQEEFVLPRPERDEDIEALFEHVSVTRDLPPVNNLNIDQKWQLVYGAEQLRWQEEKNREEHARKQGDSSSIGSLGEGTPDFYIRRFLDNTITPKQASSVWVSLKSHETSWLERFIELQGTSVLAQALMHISRKGKRFQSDISLENEIAKCLKIIFNNTSRVREAIRLNGIVTQIVSSLNSPHLPTRKLICEVLLSMIYISKDALALLFPALENLSRSNEDPNYKNDPTDKRNTPGYYDYWFRSLESALLGRGKMGSLVGASEEVRKGSGHDSSLQEYALTNVFVIVRIMDTIDDLDIRLYHRSLMDSAGLQRIIALCHEIGTEPMEAQLGELQSMLEDDEQRLRERYDQEILRDLRSAEDIWNTIRNVTENTDAQEYFLSMMRHLLLIQEESPDMVGYYRLMDSLVRDVVMDRKLGTAERRLGHSVQRLIGQLNDAQRYQAAIQEAAEARSQALSLKLEKEALEEEMSQGLDGLVGNLKAQVALLEQKLNSTRETTKRLQGQLETQKAGYEDQIAQLEAQIMELFRMLKEVGKGYEKILDSSSGTMDRKVLIENLNKYLERTKTISILEGRGKKKKGDKHQDGEDDEDDLSDDDATPRKSDVKRGTNSSRGRSKLSKGARISGVSNAHESQFMDADEADEREQINHQLVANAKFLSPEDGAVASPRSLRGSPRRTNRQILGDDTPSIPRSHRTNNHLAPRHDNSLDYSDYEPSVREEHDAESEFGQSTRSGFTAFTDDTQPTSVSSNASSEAARGAPSGSFAEQLMKTLQSRGRISSVSEGSPIPQLPSLAGESESTEAPSPPPPPPPPPPPVPPKD</sequence>
<evidence type="ECO:0000256" key="1">
    <source>
        <dbReference type="ARBA" id="ARBA00037935"/>
    </source>
</evidence>
<feature type="compositionally biased region" description="Polar residues" evidence="3">
    <location>
        <begin position="967"/>
        <end position="980"/>
    </location>
</feature>
<dbReference type="GO" id="GO:0003779">
    <property type="term" value="F:actin binding"/>
    <property type="evidence" value="ECO:0007669"/>
    <property type="project" value="InterPro"/>
</dbReference>
<dbReference type="SUPFAM" id="SSF48371">
    <property type="entry name" value="ARM repeat"/>
    <property type="match status" value="1"/>
</dbReference>
<feature type="compositionally biased region" description="Basic residues" evidence="3">
    <location>
        <begin position="122"/>
        <end position="132"/>
    </location>
</feature>
<dbReference type="GO" id="GO:0051016">
    <property type="term" value="P:barbed-end actin filament capping"/>
    <property type="evidence" value="ECO:0007669"/>
    <property type="project" value="TreeGrafter"/>
</dbReference>
<dbReference type="GO" id="GO:1903475">
    <property type="term" value="P:mitotic actomyosin contractile ring assembly"/>
    <property type="evidence" value="ECO:0007669"/>
    <property type="project" value="TreeGrafter"/>
</dbReference>
<dbReference type="InterPro" id="IPR011989">
    <property type="entry name" value="ARM-like"/>
</dbReference>
<name>A0A1J8QH33_9AGAM</name>
<dbReference type="Pfam" id="PF06367">
    <property type="entry name" value="Drf_FH3"/>
    <property type="match status" value="1"/>
</dbReference>
<dbReference type="PROSITE" id="PS51232">
    <property type="entry name" value="GBD_FH3"/>
    <property type="match status" value="1"/>
</dbReference>
<gene>
    <name evidence="5" type="ORF">AZE42_10988</name>
</gene>
<dbReference type="InterPro" id="IPR016024">
    <property type="entry name" value="ARM-type_fold"/>
</dbReference>
<evidence type="ECO:0000259" key="4">
    <source>
        <dbReference type="PROSITE" id="PS51232"/>
    </source>
</evidence>
<dbReference type="GO" id="GO:0051017">
    <property type="term" value="P:actin filament bundle assembly"/>
    <property type="evidence" value="ECO:0007669"/>
    <property type="project" value="TreeGrafter"/>
</dbReference>
<feature type="compositionally biased region" description="Acidic residues" evidence="3">
    <location>
        <begin position="783"/>
        <end position="794"/>
    </location>
</feature>
<accession>A0A1J8QH33</accession>
<feature type="compositionally biased region" description="Basic and acidic residues" evidence="3">
    <location>
        <begin position="795"/>
        <end position="804"/>
    </location>
</feature>
<protein>
    <recommendedName>
        <fullName evidence="4">GBD/FH3 domain-containing protein</fullName>
    </recommendedName>
</protein>
<feature type="compositionally biased region" description="Polar residues" evidence="3">
    <location>
        <begin position="44"/>
        <end position="69"/>
    </location>
</feature>
<dbReference type="GO" id="GO:0043332">
    <property type="term" value="C:mating projection tip"/>
    <property type="evidence" value="ECO:0007669"/>
    <property type="project" value="TreeGrafter"/>
</dbReference>